<evidence type="ECO:0000313" key="1">
    <source>
        <dbReference type="EMBL" id="KAL3564715.1"/>
    </source>
</evidence>
<dbReference type="Proteomes" id="UP000309997">
    <property type="component" value="Unassembled WGS sequence"/>
</dbReference>
<accession>A0ACC4AEX4</accession>
<reference evidence="1 2" key="1">
    <citation type="journal article" date="2024" name="Plant Biotechnol. J.">
        <title>Genome and CRISPR/Cas9 system of a widespread forest tree (Populus alba) in the world.</title>
        <authorList>
            <person name="Liu Y.J."/>
            <person name="Jiang P.F."/>
            <person name="Han X.M."/>
            <person name="Li X.Y."/>
            <person name="Wang H.M."/>
            <person name="Wang Y.J."/>
            <person name="Wang X.X."/>
            <person name="Zeng Q.Y."/>
        </authorList>
    </citation>
    <scope>NUCLEOTIDE SEQUENCE [LARGE SCALE GENOMIC DNA]</scope>
    <source>
        <strain evidence="2">cv. PAL-ZL1</strain>
    </source>
</reference>
<keyword evidence="2" id="KW-1185">Reference proteome</keyword>
<name>A0ACC4AEX4_POPAL</name>
<comment type="caution">
    <text evidence="1">The sequence shown here is derived from an EMBL/GenBank/DDBJ whole genome shotgun (WGS) entry which is preliminary data.</text>
</comment>
<protein>
    <submittedName>
        <fullName evidence="1">Uncharacterized protein</fullName>
    </submittedName>
</protein>
<proteinExistence type="predicted"/>
<gene>
    <name evidence="1" type="ORF">D5086_032761</name>
</gene>
<organism evidence="1 2">
    <name type="scientific">Populus alba</name>
    <name type="common">White poplar</name>
    <dbReference type="NCBI Taxonomy" id="43335"/>
    <lineage>
        <taxon>Eukaryota</taxon>
        <taxon>Viridiplantae</taxon>
        <taxon>Streptophyta</taxon>
        <taxon>Embryophyta</taxon>
        <taxon>Tracheophyta</taxon>
        <taxon>Spermatophyta</taxon>
        <taxon>Magnoliopsida</taxon>
        <taxon>eudicotyledons</taxon>
        <taxon>Gunneridae</taxon>
        <taxon>Pentapetalae</taxon>
        <taxon>rosids</taxon>
        <taxon>fabids</taxon>
        <taxon>Malpighiales</taxon>
        <taxon>Salicaceae</taxon>
        <taxon>Saliceae</taxon>
        <taxon>Populus</taxon>
    </lineage>
</organism>
<sequence>MEFDRVQAIASLSFDKETIPEEFIIRPEKEQPATTTFHGAVPEIPTIDISDPNQETLVRLIADASKEWGIFQVVSHGIPGDLIAKLQDVGKKFFELPQEEKEVYAKPRDSTNIEGYGSKLQNNPQENKSWVDHLFHRIWPPSSINHQFWPQNPPSYREVNEEYAKHMREVTDKLFTALSLGLGLEGHALKEGAGGEDIEYMLKINYYPPCPRPDLTLGVAAHTDLSALTILVPNEVPGLQIFKDGNWFEAKYIPNALIIHIGDQIEVSSIKESRSDDKRFSIFTGTKTLHLRAGSREERVEWMEALQAVKDLYPRIPNSGELTGNGGLVVVSTKRLRQRLMDEGLSEEAIKESEQIMRDEFSLLHNHLVVLKQKQALLVDTLRQLESEKVDLEDTVVDESQRQHENMSGLRQQKSAEGSASGSDDDHDRHDAAEEETDDEDDDDEFLDTQDFLSSSSFKSAESEFQKTPYDSDEDEGPLDIEDGMDSCIKFVGSNYPCVMRRKKLPDPVEKEKGVSLWSMIKDNIGKDLTRVCLPVYFNEPISSLQKCFEDLEYSYLLDRAYKFGKMGNSLMRALNVAAFAVSGYASTDGRHCKPFNPLLGETYEADYPDKGIRFISEKVSHHPMVVACHCEGRGWKFWGESDLKSKFWGRSIQLDPVGTLTLEFDDGEIFQWSKVTTSIYNLILGKLYCDHYGTMKIQGNQKYSCKLKFKEQSLIDRNPHQVLGGVQDKNGKTVASLFGKWDDSMRYKINGDSRNANGSEPHLLWKRSKPSKHLTRYNLTRFAITLNELTPELKEKLPSTDSRLRPDQRCLENGEYTKANEEKLRLEQRQRQARKMQERGWKPRWFVKEKGGETYSYIGGYWEAKERGNWESCPDIFGQVSTDQNFD</sequence>
<dbReference type="EMBL" id="RCHU02000019">
    <property type="protein sequence ID" value="KAL3564715.1"/>
    <property type="molecule type" value="Genomic_DNA"/>
</dbReference>
<evidence type="ECO:0000313" key="2">
    <source>
        <dbReference type="Proteomes" id="UP000309997"/>
    </source>
</evidence>